<evidence type="ECO:0000313" key="20">
    <source>
        <dbReference type="EMBL" id="TMI84531.1"/>
    </source>
</evidence>
<name>A0A537JLU6_9BACT</name>
<feature type="binding site" evidence="13">
    <location>
        <position position="414"/>
    </location>
    <ligand>
        <name>IMP</name>
        <dbReference type="ChEBI" id="CHEBI:58053"/>
    </ligand>
</feature>
<feature type="binding site" evidence="13">
    <location>
        <begin position="386"/>
        <end position="390"/>
    </location>
    <ligand>
        <name>IMP</name>
        <dbReference type="ChEBI" id="CHEBI:58053"/>
    </ligand>
</feature>
<comment type="similarity">
    <text evidence="2 13 17">Belongs to the IMPDH/GMPR family.</text>
</comment>
<dbReference type="UniPathway" id="UPA00601">
    <property type="reaction ID" value="UER00295"/>
</dbReference>
<comment type="caution">
    <text evidence="13">Lacks conserved residue(s) required for the propagation of feature annotation.</text>
</comment>
<dbReference type="Pfam" id="PF00478">
    <property type="entry name" value="IMPDH"/>
    <property type="match status" value="1"/>
</dbReference>
<evidence type="ECO:0000256" key="8">
    <source>
        <dbReference type="ARBA" id="ARBA00022958"/>
    </source>
</evidence>
<feature type="domain" description="CBS" evidence="19">
    <location>
        <begin position="94"/>
        <end position="150"/>
    </location>
</feature>
<gene>
    <name evidence="13 20" type="primary">guaB</name>
    <name evidence="20" type="ORF">E6H03_01855</name>
</gene>
<dbReference type="InterPro" id="IPR000644">
    <property type="entry name" value="CBS_dom"/>
</dbReference>
<dbReference type="InterPro" id="IPR001093">
    <property type="entry name" value="IMP_DH_GMPRt"/>
</dbReference>
<comment type="subunit">
    <text evidence="3 13">Homotetramer.</text>
</comment>
<feature type="binding site" evidence="13">
    <location>
        <position position="468"/>
    </location>
    <ligand>
        <name>K(+)</name>
        <dbReference type="ChEBI" id="CHEBI:29103"/>
        <note>ligand shared between two tetrameric partners</note>
    </ligand>
</feature>
<dbReference type="Proteomes" id="UP000318093">
    <property type="component" value="Unassembled WGS sequence"/>
</dbReference>
<keyword evidence="4 13" id="KW-0479">Metal-binding</keyword>
<evidence type="ECO:0000256" key="14">
    <source>
        <dbReference type="PIRSR" id="PIRSR000130-3"/>
    </source>
</evidence>
<dbReference type="EMBL" id="VBAN01000058">
    <property type="protein sequence ID" value="TMI84531.1"/>
    <property type="molecule type" value="Genomic_DNA"/>
</dbReference>
<feature type="binding site" evidence="13">
    <location>
        <position position="249"/>
    </location>
    <ligand>
        <name>NAD(+)</name>
        <dbReference type="ChEBI" id="CHEBI:57540"/>
    </ligand>
</feature>
<proteinExistence type="inferred from homology"/>
<dbReference type="Gene3D" id="3.20.20.70">
    <property type="entry name" value="Aldolase class I"/>
    <property type="match status" value="1"/>
</dbReference>
<keyword evidence="6 13" id="KW-0332">GMP biosynthesis</keyword>
<dbReference type="PROSITE" id="PS51371">
    <property type="entry name" value="CBS"/>
    <property type="match status" value="2"/>
</dbReference>
<dbReference type="CDD" id="cd04601">
    <property type="entry name" value="CBS_pair_IMPDH"/>
    <property type="match status" value="1"/>
</dbReference>
<keyword evidence="11 16" id="KW-0129">CBS domain</keyword>
<comment type="pathway">
    <text evidence="13 18">Purine metabolism; XMP biosynthesis via de novo pathway; XMP from IMP: step 1/1.</text>
</comment>
<keyword evidence="9 13" id="KW-0560">Oxidoreductase</keyword>
<evidence type="ECO:0000256" key="7">
    <source>
        <dbReference type="ARBA" id="ARBA00022755"/>
    </source>
</evidence>
<feature type="binding site" evidence="14">
    <location>
        <begin position="249"/>
        <end position="251"/>
    </location>
    <ligand>
        <name>NAD(+)</name>
        <dbReference type="ChEBI" id="CHEBI:57540"/>
    </ligand>
</feature>
<feature type="active site" description="Thioimidate intermediate" evidence="13">
    <location>
        <position position="306"/>
    </location>
</feature>
<accession>A0A537JLU6</accession>
<keyword evidence="7 13" id="KW-0658">Purine biosynthesis</keyword>
<evidence type="ECO:0000256" key="6">
    <source>
        <dbReference type="ARBA" id="ARBA00022749"/>
    </source>
</evidence>
<feature type="domain" description="CBS" evidence="19">
    <location>
        <begin position="154"/>
        <end position="212"/>
    </location>
</feature>
<dbReference type="HAMAP" id="MF_01964">
    <property type="entry name" value="IMPDH"/>
    <property type="match status" value="1"/>
</dbReference>
<dbReference type="GO" id="GO:0003938">
    <property type="term" value="F:IMP dehydrogenase activity"/>
    <property type="evidence" value="ECO:0007669"/>
    <property type="project" value="UniProtKB-UniRule"/>
</dbReference>
<evidence type="ECO:0000256" key="10">
    <source>
        <dbReference type="ARBA" id="ARBA00023027"/>
    </source>
</evidence>
<evidence type="ECO:0000256" key="5">
    <source>
        <dbReference type="ARBA" id="ARBA00022737"/>
    </source>
</evidence>
<dbReference type="InterPro" id="IPR046342">
    <property type="entry name" value="CBS_dom_sf"/>
</dbReference>
<comment type="catalytic activity">
    <reaction evidence="12 13 18">
        <text>IMP + NAD(+) + H2O = XMP + NADH + H(+)</text>
        <dbReference type="Rhea" id="RHEA:11708"/>
        <dbReference type="ChEBI" id="CHEBI:15377"/>
        <dbReference type="ChEBI" id="CHEBI:15378"/>
        <dbReference type="ChEBI" id="CHEBI:57464"/>
        <dbReference type="ChEBI" id="CHEBI:57540"/>
        <dbReference type="ChEBI" id="CHEBI:57945"/>
        <dbReference type="ChEBI" id="CHEBI:58053"/>
        <dbReference type="EC" id="1.1.1.205"/>
    </reaction>
</comment>
<dbReference type="PROSITE" id="PS00487">
    <property type="entry name" value="IMP_DH_GMP_RED"/>
    <property type="match status" value="1"/>
</dbReference>
<feature type="binding site" evidence="13">
    <location>
        <position position="469"/>
    </location>
    <ligand>
        <name>K(+)</name>
        <dbReference type="ChEBI" id="CHEBI:29103"/>
        <note>ligand shared between two tetrameric partners</note>
    </ligand>
</feature>
<dbReference type="SMART" id="SM01240">
    <property type="entry name" value="IMPDH"/>
    <property type="match status" value="1"/>
</dbReference>
<evidence type="ECO:0000256" key="18">
    <source>
        <dbReference type="RuleBase" id="RU003928"/>
    </source>
</evidence>
<feature type="binding site" description="in other chain" evidence="13 15">
    <location>
        <position position="306"/>
    </location>
    <ligand>
        <name>K(+)</name>
        <dbReference type="ChEBI" id="CHEBI:29103"/>
        <note>ligand shared between two tetrameric partners</note>
    </ligand>
</feature>
<comment type="cofactor">
    <cofactor evidence="1 13">
        <name>K(+)</name>
        <dbReference type="ChEBI" id="CHEBI:29103"/>
    </cofactor>
</comment>
<dbReference type="SMART" id="SM00116">
    <property type="entry name" value="CBS"/>
    <property type="match status" value="2"/>
</dbReference>
<dbReference type="EC" id="1.1.1.205" evidence="13 18"/>
<comment type="function">
    <text evidence="13">Catalyzes the conversion of inosine 5'-phosphate (IMP) to xanthosine 5'-phosphate (XMP), the first committed and rate-limiting step in the de novo synthesis of guanine nucleotides, and therefore plays an important role in the regulation of cell growth.</text>
</comment>
<evidence type="ECO:0000256" key="3">
    <source>
        <dbReference type="ARBA" id="ARBA00011881"/>
    </source>
</evidence>
<dbReference type="PANTHER" id="PTHR11911">
    <property type="entry name" value="INOSINE-5-MONOPHOSPHATE DEHYDROGENASE RELATED"/>
    <property type="match status" value="1"/>
</dbReference>
<dbReference type="PANTHER" id="PTHR11911:SF111">
    <property type="entry name" value="INOSINE-5'-MONOPHOSPHATE DEHYDROGENASE"/>
    <property type="match status" value="1"/>
</dbReference>
<evidence type="ECO:0000256" key="9">
    <source>
        <dbReference type="ARBA" id="ARBA00023002"/>
    </source>
</evidence>
<feature type="binding site" evidence="13 14">
    <location>
        <begin position="299"/>
        <end position="301"/>
    </location>
    <ligand>
        <name>NAD(+)</name>
        <dbReference type="ChEBI" id="CHEBI:57540"/>
    </ligand>
</feature>
<dbReference type="SUPFAM" id="SSF54631">
    <property type="entry name" value="CBS-domain pair"/>
    <property type="match status" value="1"/>
</dbReference>
<feature type="active site" description="Proton acceptor" evidence="13">
    <location>
        <position position="398"/>
    </location>
</feature>
<dbReference type="SUPFAM" id="SSF51412">
    <property type="entry name" value="Inosine monophosphate dehydrogenase (IMPDH)"/>
    <property type="match status" value="1"/>
</dbReference>
<reference evidence="20 21" key="1">
    <citation type="journal article" date="2019" name="Nat. Microbiol.">
        <title>Mediterranean grassland soil C-N compound turnover is dependent on rainfall and depth, and is mediated by genomically divergent microorganisms.</title>
        <authorList>
            <person name="Diamond S."/>
            <person name="Andeer P.F."/>
            <person name="Li Z."/>
            <person name="Crits-Christoph A."/>
            <person name="Burstein D."/>
            <person name="Anantharaman K."/>
            <person name="Lane K.R."/>
            <person name="Thomas B.C."/>
            <person name="Pan C."/>
            <person name="Northen T.R."/>
            <person name="Banfield J.F."/>
        </authorList>
    </citation>
    <scope>NUCLEOTIDE SEQUENCE [LARGE SCALE GENOMIC DNA]</scope>
    <source>
        <strain evidence="20">NP_6</strain>
    </source>
</reference>
<comment type="caution">
    <text evidence="20">The sequence shown here is derived from an EMBL/GenBank/DDBJ whole genome shotgun (WGS) entry which is preliminary data.</text>
</comment>
<evidence type="ECO:0000256" key="4">
    <source>
        <dbReference type="ARBA" id="ARBA00022723"/>
    </source>
</evidence>
<comment type="activity regulation">
    <text evidence="13">Mycophenolic acid (MPA) is a non-competitive inhibitor that prevents formation of the closed enzyme conformation by binding to the same site as the amobile flap. In contrast, mizoribine monophosphate (MZP) is a competitive inhibitor that induces the closed conformation. MPA is a potent inhibitor of mammalian IMPDHs but a poor inhibitor of the bacterial enzymes. MZP is a more potent inhibitor of bacterial IMPDH.</text>
</comment>
<dbReference type="InterPro" id="IPR013785">
    <property type="entry name" value="Aldolase_TIM"/>
</dbReference>
<dbReference type="InterPro" id="IPR015875">
    <property type="entry name" value="IMP_DH/GMP_Rdtase_CS"/>
</dbReference>
<dbReference type="GO" id="GO:0006183">
    <property type="term" value="P:GTP biosynthetic process"/>
    <property type="evidence" value="ECO:0007669"/>
    <property type="project" value="TreeGrafter"/>
</dbReference>
<dbReference type="PIRSF" id="PIRSF000130">
    <property type="entry name" value="IMPDH"/>
    <property type="match status" value="1"/>
</dbReference>
<dbReference type="GO" id="GO:0000166">
    <property type="term" value="F:nucleotide binding"/>
    <property type="evidence" value="ECO:0007669"/>
    <property type="project" value="UniProtKB-UniRule"/>
</dbReference>
<keyword evidence="8 13" id="KW-0630">Potassium</keyword>
<keyword evidence="5" id="KW-0677">Repeat</keyword>
<feature type="binding site" evidence="13">
    <location>
        <position position="304"/>
    </location>
    <ligand>
        <name>IMP</name>
        <dbReference type="ChEBI" id="CHEBI:58053"/>
    </ligand>
</feature>
<feature type="binding site" evidence="13">
    <location>
        <begin position="339"/>
        <end position="341"/>
    </location>
    <ligand>
        <name>IMP</name>
        <dbReference type="ChEBI" id="CHEBI:58053"/>
    </ligand>
</feature>
<evidence type="ECO:0000259" key="19">
    <source>
        <dbReference type="PROSITE" id="PS51371"/>
    </source>
</evidence>
<dbReference type="Pfam" id="PF00571">
    <property type="entry name" value="CBS"/>
    <property type="match status" value="2"/>
</dbReference>
<evidence type="ECO:0000256" key="11">
    <source>
        <dbReference type="ARBA" id="ARBA00023122"/>
    </source>
</evidence>
<dbReference type="CDD" id="cd00381">
    <property type="entry name" value="IMPDH"/>
    <property type="match status" value="1"/>
</dbReference>
<evidence type="ECO:0000256" key="13">
    <source>
        <dbReference type="HAMAP-Rule" id="MF_01964"/>
    </source>
</evidence>
<organism evidence="20 21">
    <name type="scientific">Candidatus Segetimicrobium genomatis</name>
    <dbReference type="NCBI Taxonomy" id="2569760"/>
    <lineage>
        <taxon>Bacteria</taxon>
        <taxon>Bacillati</taxon>
        <taxon>Candidatus Sysuimicrobiota</taxon>
        <taxon>Candidatus Sysuimicrobiia</taxon>
        <taxon>Candidatus Sysuimicrobiales</taxon>
        <taxon>Candidatus Segetimicrobiaceae</taxon>
        <taxon>Candidatus Segetimicrobium</taxon>
    </lineage>
</organism>
<dbReference type="InterPro" id="IPR005990">
    <property type="entry name" value="IMP_DH"/>
</dbReference>
<evidence type="ECO:0000256" key="12">
    <source>
        <dbReference type="ARBA" id="ARBA00048028"/>
    </source>
</evidence>
<keyword evidence="10 13" id="KW-0520">NAD</keyword>
<feature type="binding site" evidence="13">
    <location>
        <begin position="362"/>
        <end position="363"/>
    </location>
    <ligand>
        <name>IMP</name>
        <dbReference type="ChEBI" id="CHEBI:58053"/>
    </ligand>
</feature>
<evidence type="ECO:0000256" key="1">
    <source>
        <dbReference type="ARBA" id="ARBA00001958"/>
    </source>
</evidence>
<dbReference type="GO" id="GO:0006177">
    <property type="term" value="P:GMP biosynthetic process"/>
    <property type="evidence" value="ECO:0007669"/>
    <property type="project" value="UniProtKB-UniRule"/>
</dbReference>
<feature type="binding site" description="in other chain" evidence="13 15">
    <location>
        <position position="303"/>
    </location>
    <ligand>
        <name>K(+)</name>
        <dbReference type="ChEBI" id="CHEBI:29103"/>
        <note>ligand shared between two tetrameric partners</note>
    </ligand>
</feature>
<dbReference type="FunFam" id="3.20.20.70:FF:000003">
    <property type="entry name" value="GMP reductase"/>
    <property type="match status" value="1"/>
</dbReference>
<evidence type="ECO:0000256" key="16">
    <source>
        <dbReference type="PROSITE-ProRule" id="PRU00703"/>
    </source>
</evidence>
<evidence type="ECO:0000256" key="15">
    <source>
        <dbReference type="PIRSR" id="PIRSR000130-4"/>
    </source>
</evidence>
<evidence type="ECO:0000256" key="2">
    <source>
        <dbReference type="ARBA" id="ARBA00005502"/>
    </source>
</evidence>
<dbReference type="GO" id="GO:0046872">
    <property type="term" value="F:metal ion binding"/>
    <property type="evidence" value="ECO:0007669"/>
    <property type="project" value="UniProtKB-UniRule"/>
</dbReference>
<evidence type="ECO:0000256" key="17">
    <source>
        <dbReference type="RuleBase" id="RU003927"/>
    </source>
</evidence>
<evidence type="ECO:0000313" key="21">
    <source>
        <dbReference type="Proteomes" id="UP000318093"/>
    </source>
</evidence>
<dbReference type="AlphaFoldDB" id="A0A537JLU6"/>
<feature type="binding site" description="in other chain" evidence="13 15">
    <location>
        <position position="301"/>
    </location>
    <ligand>
        <name>K(+)</name>
        <dbReference type="ChEBI" id="CHEBI:29103"/>
        <note>ligand shared between two tetrameric partners</note>
    </ligand>
</feature>
<protein>
    <recommendedName>
        <fullName evidence="13 18">Inosine-5'-monophosphate dehydrogenase</fullName>
        <shortName evidence="13">IMP dehydrogenase</shortName>
        <shortName evidence="13">IMPD</shortName>
        <shortName evidence="13">IMPDH</shortName>
        <ecNumber evidence="13 18">1.1.1.205</ecNumber>
    </recommendedName>
</protein>
<dbReference type="NCBIfam" id="TIGR01302">
    <property type="entry name" value="IMP_dehydrog"/>
    <property type="match status" value="1"/>
</dbReference>
<sequence>MAEPIEIGLTFDDVLLVPQRSGVSTRRQINTRTRLCRGIELAIPIVSASMDTVTEAAMASVIAREGGIGIIHRFLPIADHVAEVRRVKRAESVVIDTPYTVGPEATIGHAAAFMEEHGSAGILVIDRDRRLLGIVTARDVLFEEELNRPITAAMTPRARLVTAPAGTPIEEAKEILHRRRIEKLPLVDAEGRLVGLVTSRDIRSRLRYPDATKDQKGRLRVGAAIGVRGDYLERAAALVNEEVDVLVIDIAHGHSDLAFKTVEAVRARCPDVPLIAGNIATAEGTRDLIACGVDGVKVGVGPGSTCTTRVVTGAGVPQLTAILHCAEAAAEAGVPIIADGGIRGSGDLVKALAAGAETAMLGNLLAGTEESPGVSVSRNGRQYKVYRGMASLWTSAERRDMPHEDELLSEIVPEGIEAMVPHRGKAAAVLTQLVGGLRSGMSYCGATTLAELRANARFIRVTDAGVREGLPHDVDPLS</sequence>